<dbReference type="GO" id="GO:0042799">
    <property type="term" value="F:histone H4K20 methyltransferase activity"/>
    <property type="evidence" value="ECO:0007669"/>
    <property type="project" value="UniProtKB-ARBA"/>
</dbReference>
<feature type="compositionally biased region" description="Low complexity" evidence="9">
    <location>
        <begin position="500"/>
        <end position="514"/>
    </location>
</feature>
<evidence type="ECO:0000256" key="2">
    <source>
        <dbReference type="ARBA" id="ARBA00004286"/>
    </source>
</evidence>
<dbReference type="GO" id="GO:0032259">
    <property type="term" value="P:methylation"/>
    <property type="evidence" value="ECO:0007669"/>
    <property type="project" value="UniProtKB-KW"/>
</dbReference>
<dbReference type="GO" id="GO:0003677">
    <property type="term" value="F:DNA binding"/>
    <property type="evidence" value="ECO:0007669"/>
    <property type="project" value="InterPro"/>
</dbReference>
<dbReference type="Gene3D" id="1.10.10.1700">
    <property type="entry name" value="Histone-lysine N-methyltransferase"/>
    <property type="match status" value="1"/>
</dbReference>
<dbReference type="Gene3D" id="2.170.270.10">
    <property type="entry name" value="SET domain"/>
    <property type="match status" value="1"/>
</dbReference>
<evidence type="ECO:0000256" key="6">
    <source>
        <dbReference type="ARBA" id="ARBA00022691"/>
    </source>
</evidence>
<dbReference type="SMART" id="SM00317">
    <property type="entry name" value="SET"/>
    <property type="match status" value="1"/>
</dbReference>
<dbReference type="AlphaFoldDB" id="A0A9N9F4C2"/>
<protein>
    <submittedName>
        <fullName evidence="12">9683_t:CDS:1</fullName>
    </submittedName>
</protein>
<dbReference type="Pfam" id="PF00856">
    <property type="entry name" value="SET"/>
    <property type="match status" value="1"/>
</dbReference>
<evidence type="ECO:0000256" key="7">
    <source>
        <dbReference type="ARBA" id="ARBA00022853"/>
    </source>
</evidence>
<keyword evidence="8" id="KW-0539">Nucleus</keyword>
<comment type="subcellular location">
    <subcellularLocation>
        <location evidence="2">Chromosome</location>
    </subcellularLocation>
    <subcellularLocation>
        <location evidence="1">Nucleus</location>
    </subcellularLocation>
</comment>
<evidence type="ECO:0000256" key="9">
    <source>
        <dbReference type="SAM" id="MobiDB-lite"/>
    </source>
</evidence>
<dbReference type="InterPro" id="IPR003163">
    <property type="entry name" value="Tscrpt_reg_HTH_APSES-type"/>
</dbReference>
<name>A0A9N9F4C2_FUNMO</name>
<feature type="region of interest" description="Disordered" evidence="9">
    <location>
        <begin position="389"/>
        <end position="421"/>
    </location>
</feature>
<evidence type="ECO:0000259" key="10">
    <source>
        <dbReference type="PROSITE" id="PS50280"/>
    </source>
</evidence>
<keyword evidence="7" id="KW-0156">Chromatin regulator</keyword>
<keyword evidence="4" id="KW-0489">Methyltransferase</keyword>
<keyword evidence="13" id="KW-1185">Reference proteome</keyword>
<keyword evidence="5" id="KW-0808">Transferase</keyword>
<evidence type="ECO:0000256" key="3">
    <source>
        <dbReference type="ARBA" id="ARBA00022454"/>
    </source>
</evidence>
<dbReference type="InterPro" id="IPR046341">
    <property type="entry name" value="SET_dom_sf"/>
</dbReference>
<evidence type="ECO:0000313" key="13">
    <source>
        <dbReference type="Proteomes" id="UP000789375"/>
    </source>
</evidence>
<gene>
    <name evidence="12" type="ORF">FMOSSE_LOCUS4385</name>
</gene>
<feature type="compositionally biased region" description="Polar residues" evidence="9">
    <location>
        <begin position="389"/>
        <end position="406"/>
    </location>
</feature>
<dbReference type="InterPro" id="IPR041938">
    <property type="entry name" value="Hist-Lys_N-MTase_N"/>
</dbReference>
<dbReference type="PANTHER" id="PTHR12977:SF4">
    <property type="entry name" value="HISTONE-LYSINE N-METHYLTRANSFERASE KMT5B"/>
    <property type="match status" value="1"/>
</dbReference>
<evidence type="ECO:0000256" key="4">
    <source>
        <dbReference type="ARBA" id="ARBA00022603"/>
    </source>
</evidence>
<dbReference type="PANTHER" id="PTHR12977">
    <property type="entry name" value="SUPPRESSOR OF VARIEGATION 4-20-RELATED"/>
    <property type="match status" value="1"/>
</dbReference>
<evidence type="ECO:0000259" key="11">
    <source>
        <dbReference type="PROSITE" id="PS51299"/>
    </source>
</evidence>
<dbReference type="Gene3D" id="3.10.260.10">
    <property type="entry name" value="Transcription regulator HTH, APSES-type DNA-binding domain"/>
    <property type="match status" value="1"/>
</dbReference>
<dbReference type="PROSITE" id="PS51299">
    <property type="entry name" value="HTH_APSES"/>
    <property type="match status" value="1"/>
</dbReference>
<evidence type="ECO:0000256" key="8">
    <source>
        <dbReference type="ARBA" id="ARBA00023242"/>
    </source>
</evidence>
<organism evidence="12 13">
    <name type="scientific">Funneliformis mosseae</name>
    <name type="common">Endomycorrhizal fungus</name>
    <name type="synonym">Glomus mosseae</name>
    <dbReference type="NCBI Taxonomy" id="27381"/>
    <lineage>
        <taxon>Eukaryota</taxon>
        <taxon>Fungi</taxon>
        <taxon>Fungi incertae sedis</taxon>
        <taxon>Mucoromycota</taxon>
        <taxon>Glomeromycotina</taxon>
        <taxon>Glomeromycetes</taxon>
        <taxon>Glomerales</taxon>
        <taxon>Glomeraceae</taxon>
        <taxon>Funneliformis</taxon>
    </lineage>
</organism>
<dbReference type="SUPFAM" id="SSF82199">
    <property type="entry name" value="SET domain"/>
    <property type="match status" value="1"/>
</dbReference>
<feature type="domain" description="SET" evidence="10">
    <location>
        <begin position="100"/>
        <end position="214"/>
    </location>
</feature>
<feature type="compositionally biased region" description="Polar residues" evidence="9">
    <location>
        <begin position="573"/>
        <end position="595"/>
    </location>
</feature>
<sequence length="1106" mass="124413">MGSDMPQQFDDVLTELLIDKINLWFKTFKLNPNYSETVVLRDVLVDLVQRHVIQPNKVSSAARELLKIPSVREAAGVTAENEREFISHANRYFEMYLPNAGCEIAETPRYSGSDKREACIIATKKWQAGDEIRFCTGVLVPITSEEERALEGGRDFSIMWSTRKDCMCLLLGPARFVNHDCNPNTHFIATGQNTISFKLLRDVAVGEELTAHYGENYFGQGNEECLCVTCEQKQTGGFKKVRDDTEEDTAYEGLRPFVYNDGRLVRRSTRRNKSIHFNNTSKNKCKPAPARVNIKNMEITDDDDLVESSSLADAYSKRNKGGFVRNLNQVNKKLQSTSDTIFAQQTESSSPTSMDIDIDTIADDHVTSMRTRTNVYDRIPLVCERPASTSMQPTVNTNVPGRTTSIRIDGRNGRPVNSSSNMRKRTFLEPMSFRAMFSATRMRPNTSFEAMMNPPSRTTQNVTYTSDQSRINLSSTTVIQEKNFQPPKISNTSNTVFQESRGGSSTSISSSQRSINNPEMLLHTSLTNSGAKQEITTGLSIQSNAMSEQSSRTASNFVPNISRGINPILSRFPRSSNDNGRSFTNTDASNNISNPVINLRESELSHTTGTKEQISSIAPVTANHGEDTTTSRYNQSRNLGFSRQYIAPSVSEITGFTKPRPINLLDPESGVMLTANPKLRISWGIETTRQFIIPENKATWRGLANAYNGTENRSRVSNSNTSRMSIAYLCSDDLSCQNGILTSSRNENSQKLPSNFNDKHNVKRYCRVCHEKFAPLPTDITSYKCPRCSRHFSLYNLEWPLRKQPKEKGKAKEIKNRGDTANRREKKATSLATMTMITNNNKGKAKVVVPATPAIHVVDKKEHNERMQAIIFAESNVEWLPLPGIDKEKFEVGEEQPTAGRAFSVSMKRKKNEKPTISEVWYKPFLRWSTSTGYVHLNSVWRYIENHTSDDNNINLRAVKKKVCKTSQSDFEENDFRAASLQGGYATYQGDWVPYEDAQKIVEELGHSELLRKFILPPSGNVTATPSVPLEVVTFKRSYEDVDAEDSDVEPSQKNLLRNSKWLVSKPKDTIVPSQQHSLLAVDYLAEKKQYLGYPANKSIGLIQLV</sequence>
<dbReference type="GO" id="GO:0005694">
    <property type="term" value="C:chromosome"/>
    <property type="evidence" value="ECO:0007669"/>
    <property type="project" value="UniProtKB-SubCell"/>
</dbReference>
<feature type="region of interest" description="Disordered" evidence="9">
    <location>
        <begin position="806"/>
        <end position="827"/>
    </location>
</feature>
<dbReference type="PROSITE" id="PS50280">
    <property type="entry name" value="SET"/>
    <property type="match status" value="1"/>
</dbReference>
<feature type="compositionally biased region" description="Basic and acidic residues" evidence="9">
    <location>
        <begin position="806"/>
        <end position="823"/>
    </location>
</feature>
<dbReference type="GO" id="GO:0005634">
    <property type="term" value="C:nucleus"/>
    <property type="evidence" value="ECO:0007669"/>
    <property type="project" value="UniProtKB-SubCell"/>
</dbReference>
<feature type="domain" description="HTH APSES-type" evidence="11">
    <location>
        <begin position="902"/>
        <end position="1026"/>
    </location>
</feature>
<comment type="caution">
    <text evidence="12">The sequence shown here is derived from an EMBL/GenBank/DDBJ whole genome shotgun (WGS) entry which is preliminary data.</text>
</comment>
<keyword evidence="3" id="KW-0158">Chromosome</keyword>
<evidence type="ECO:0000313" key="12">
    <source>
        <dbReference type="EMBL" id="CAG8508004.1"/>
    </source>
</evidence>
<dbReference type="SUPFAM" id="SSF54616">
    <property type="entry name" value="DNA-binding domain of Mlu1-box binding protein MBP1"/>
    <property type="match status" value="1"/>
</dbReference>
<evidence type="ECO:0000256" key="1">
    <source>
        <dbReference type="ARBA" id="ARBA00004123"/>
    </source>
</evidence>
<dbReference type="Proteomes" id="UP000789375">
    <property type="component" value="Unassembled WGS sequence"/>
</dbReference>
<reference evidence="12" key="1">
    <citation type="submission" date="2021-06" db="EMBL/GenBank/DDBJ databases">
        <authorList>
            <person name="Kallberg Y."/>
            <person name="Tangrot J."/>
            <person name="Rosling A."/>
        </authorList>
    </citation>
    <scope>NUCLEOTIDE SEQUENCE</scope>
    <source>
        <strain evidence="12">87-6 pot B 2015</strain>
    </source>
</reference>
<proteinExistence type="predicted"/>
<dbReference type="InterPro" id="IPR001214">
    <property type="entry name" value="SET_dom"/>
</dbReference>
<dbReference type="InterPro" id="IPR036887">
    <property type="entry name" value="HTH_APSES_sf"/>
</dbReference>
<dbReference type="InterPro" id="IPR039977">
    <property type="entry name" value="Suv4-20/Set9"/>
</dbReference>
<evidence type="ECO:0000256" key="5">
    <source>
        <dbReference type="ARBA" id="ARBA00022679"/>
    </source>
</evidence>
<dbReference type="EMBL" id="CAJVPP010000736">
    <property type="protein sequence ID" value="CAG8508004.1"/>
    <property type="molecule type" value="Genomic_DNA"/>
</dbReference>
<feature type="compositionally biased region" description="Polar residues" evidence="9">
    <location>
        <begin position="483"/>
        <end position="498"/>
    </location>
</feature>
<keyword evidence="6" id="KW-0949">S-adenosyl-L-methionine</keyword>
<dbReference type="CDD" id="cd10524">
    <property type="entry name" value="SET_Suv4-20-like"/>
    <property type="match status" value="1"/>
</dbReference>
<feature type="region of interest" description="Disordered" evidence="9">
    <location>
        <begin position="569"/>
        <end position="595"/>
    </location>
</feature>
<feature type="region of interest" description="Disordered" evidence="9">
    <location>
        <begin position="483"/>
        <end position="514"/>
    </location>
</feature>
<accession>A0A9N9F4C2</accession>